<proteinExistence type="predicted"/>
<dbReference type="InterPro" id="IPR003870">
    <property type="entry name" value="DUF222"/>
</dbReference>
<gene>
    <name evidence="3" type="ORF">ACFORJ_05540</name>
</gene>
<feature type="compositionally biased region" description="Gly residues" evidence="1">
    <location>
        <begin position="312"/>
        <end position="329"/>
    </location>
</feature>
<name>A0ABV7ZM83_9CORY</name>
<evidence type="ECO:0000313" key="4">
    <source>
        <dbReference type="Proteomes" id="UP001595751"/>
    </source>
</evidence>
<dbReference type="EMBL" id="JBHRZN010000002">
    <property type="protein sequence ID" value="MFC3849623.1"/>
    <property type="molecule type" value="Genomic_DNA"/>
</dbReference>
<evidence type="ECO:0000259" key="2">
    <source>
        <dbReference type="Pfam" id="PF02720"/>
    </source>
</evidence>
<dbReference type="Pfam" id="PF02720">
    <property type="entry name" value="DUF222"/>
    <property type="match status" value="1"/>
</dbReference>
<feature type="compositionally biased region" description="Basic and acidic residues" evidence="1">
    <location>
        <begin position="518"/>
        <end position="529"/>
    </location>
</feature>
<dbReference type="RefSeq" id="WP_290288373.1">
    <property type="nucleotide sequence ID" value="NZ_CP047211.1"/>
</dbReference>
<comment type="caution">
    <text evidence="3">The sequence shown here is derived from an EMBL/GenBank/DDBJ whole genome shotgun (WGS) entry which is preliminary data.</text>
</comment>
<protein>
    <submittedName>
        <fullName evidence="3">DUF222 domain-containing protein</fullName>
    </submittedName>
</protein>
<feature type="compositionally biased region" description="Low complexity" evidence="1">
    <location>
        <begin position="330"/>
        <end position="341"/>
    </location>
</feature>
<evidence type="ECO:0000313" key="3">
    <source>
        <dbReference type="EMBL" id="MFC3849623.1"/>
    </source>
</evidence>
<organism evidence="3 4">
    <name type="scientific">Corynebacterium hansenii</name>
    <dbReference type="NCBI Taxonomy" id="394964"/>
    <lineage>
        <taxon>Bacteria</taxon>
        <taxon>Bacillati</taxon>
        <taxon>Actinomycetota</taxon>
        <taxon>Actinomycetes</taxon>
        <taxon>Mycobacteriales</taxon>
        <taxon>Corynebacteriaceae</taxon>
        <taxon>Corynebacterium</taxon>
    </lineage>
</organism>
<feature type="domain" description="DUF222" evidence="2">
    <location>
        <begin position="68"/>
        <end position="289"/>
    </location>
</feature>
<feature type="region of interest" description="Disordered" evidence="1">
    <location>
        <begin position="484"/>
        <end position="534"/>
    </location>
</feature>
<evidence type="ECO:0000256" key="1">
    <source>
        <dbReference type="SAM" id="MobiDB-lite"/>
    </source>
</evidence>
<reference evidence="4" key="1">
    <citation type="journal article" date="2019" name="Int. J. Syst. Evol. Microbiol.">
        <title>The Global Catalogue of Microorganisms (GCM) 10K type strain sequencing project: providing services to taxonomists for standard genome sequencing and annotation.</title>
        <authorList>
            <consortium name="The Broad Institute Genomics Platform"/>
            <consortium name="The Broad Institute Genome Sequencing Center for Infectious Disease"/>
            <person name="Wu L."/>
            <person name="Ma J."/>
        </authorList>
    </citation>
    <scope>NUCLEOTIDE SEQUENCE [LARGE SCALE GENOMIC DNA]</scope>
    <source>
        <strain evidence="4">CCUG 53252</strain>
    </source>
</reference>
<feature type="region of interest" description="Disordered" evidence="1">
    <location>
        <begin position="210"/>
        <end position="235"/>
    </location>
</feature>
<feature type="region of interest" description="Disordered" evidence="1">
    <location>
        <begin position="285"/>
        <end position="360"/>
    </location>
</feature>
<feature type="region of interest" description="Disordered" evidence="1">
    <location>
        <begin position="1"/>
        <end position="34"/>
    </location>
</feature>
<dbReference type="CDD" id="cd00085">
    <property type="entry name" value="HNHc"/>
    <property type="match status" value="1"/>
</dbReference>
<sequence>MTNGGGGRNRSGTGRPPGTSGISGTAEHPGVPGATDLRAAVGRFTEAVESMTAGWDLLGDDARHELYVELETARRKLAIVDAEYLSATANGRVVKPTPKVMRTFTENAHVSRAEARRRIAAAHRLQRPEAQNTPPKHDLPAVRRRVAEGVVGADAVEIIDKALDGLPRKAEELVHVADPHIADLLDKVQVDDLKHLGPMLRALLGLDDPYTDEDRQRRRSVRLSKPDADNMSRISGHVTPEFGAILRRLFADYAGPGNLLPDGADDDRTADQRRHDAVEAAIAAGYGAPGSDDGESDGCTPPAAPDGSPGSSPGGAPGGPSSGAPGGPSSGAPGEASGGAPVRPNLRPAKRLRPKRGTTSIVATMHVSELARMTGTALTDVGTTMSISEAVRNADARDFHLSVMDLRGQTLWFGRSRRCGSLAQYLALCAEEGMSTAPGSSSPPAYCDIHHIDRWETGGLTDIDGLTLADFVMHGTIDDDRADENRWWTTKAGPSSSSGPPAAEPENPKVRWIPPKSVDPERAPRENHHPLGWLAPGRRMRRFFGRRKAAGSEDDEPPLP</sequence>
<accession>A0ABV7ZM83</accession>
<feature type="compositionally biased region" description="Low complexity" evidence="1">
    <location>
        <begin position="10"/>
        <end position="19"/>
    </location>
</feature>
<feature type="compositionally biased region" description="Low complexity" evidence="1">
    <location>
        <begin position="492"/>
        <end position="505"/>
    </location>
</feature>
<dbReference type="InterPro" id="IPR003615">
    <property type="entry name" value="HNH_nuc"/>
</dbReference>
<dbReference type="Proteomes" id="UP001595751">
    <property type="component" value="Unassembled WGS sequence"/>
</dbReference>
<keyword evidence="4" id="KW-1185">Reference proteome</keyword>